<keyword evidence="14" id="KW-1185">Reference proteome</keyword>
<name>A0A4R4SEA2_9ACTN</name>
<comment type="similarity">
    <text evidence="1">Belongs to the peptidase S1 family.</text>
</comment>
<evidence type="ECO:0000259" key="12">
    <source>
        <dbReference type="Pfam" id="PF02983"/>
    </source>
</evidence>
<evidence type="ECO:0000256" key="10">
    <source>
        <dbReference type="SAM" id="SignalP"/>
    </source>
</evidence>
<dbReference type="GO" id="GO:0005576">
    <property type="term" value="C:extracellular region"/>
    <property type="evidence" value="ECO:0007669"/>
    <property type="project" value="InterPro"/>
</dbReference>
<dbReference type="InterPro" id="IPR001316">
    <property type="entry name" value="Pept_S1A_streptogrisin"/>
</dbReference>
<feature type="domain" description="Peptidase S1A alpha-lytic prodomain" evidence="12">
    <location>
        <begin position="92"/>
        <end position="141"/>
    </location>
</feature>
<dbReference type="PRINTS" id="PR00861">
    <property type="entry name" value="ALYTICPTASE"/>
</dbReference>
<dbReference type="SUPFAM" id="SSF50494">
    <property type="entry name" value="Trypsin-like serine proteases"/>
    <property type="match status" value="1"/>
</dbReference>
<dbReference type="InterPro" id="IPR035070">
    <property type="entry name" value="Streptogrisin_prodomain"/>
</dbReference>
<evidence type="ECO:0000256" key="3">
    <source>
        <dbReference type="ARBA" id="ARBA00022729"/>
    </source>
</evidence>
<feature type="active site" description="Charge relay system" evidence="8">
    <location>
        <position position="306"/>
    </location>
</feature>
<keyword evidence="3 10" id="KW-0732">Signal</keyword>
<evidence type="ECO:0000256" key="6">
    <source>
        <dbReference type="ARBA" id="ARBA00023145"/>
    </source>
</evidence>
<accession>A0A4R4SEA2</accession>
<dbReference type="Pfam" id="PF00089">
    <property type="entry name" value="Trypsin"/>
    <property type="match status" value="1"/>
</dbReference>
<dbReference type="InterPro" id="IPR001254">
    <property type="entry name" value="Trypsin_dom"/>
</dbReference>
<keyword evidence="5" id="KW-0720">Serine protease</keyword>
<dbReference type="InterPro" id="IPR004236">
    <property type="entry name" value="Pept_S1_alpha_lytic"/>
</dbReference>
<dbReference type="InterPro" id="IPR009003">
    <property type="entry name" value="Peptidase_S1_PA"/>
</dbReference>
<dbReference type="Proteomes" id="UP000295345">
    <property type="component" value="Unassembled WGS sequence"/>
</dbReference>
<evidence type="ECO:0000256" key="2">
    <source>
        <dbReference type="ARBA" id="ARBA00022670"/>
    </source>
</evidence>
<dbReference type="AlphaFoldDB" id="A0A4R4SEA2"/>
<keyword evidence="4" id="KW-0378">Hydrolase</keyword>
<dbReference type="Pfam" id="PF02983">
    <property type="entry name" value="Pro_Al_protease"/>
    <property type="match status" value="1"/>
</dbReference>
<feature type="active site" description="Charge relay system" evidence="8">
    <location>
        <position position="225"/>
    </location>
</feature>
<organism evidence="13 14">
    <name type="scientific">Streptomyces hainanensis</name>
    <dbReference type="NCBI Taxonomy" id="402648"/>
    <lineage>
        <taxon>Bacteria</taxon>
        <taxon>Bacillati</taxon>
        <taxon>Actinomycetota</taxon>
        <taxon>Actinomycetes</taxon>
        <taxon>Kitasatosporales</taxon>
        <taxon>Streptomycetaceae</taxon>
        <taxon>Streptomyces</taxon>
    </lineage>
</organism>
<dbReference type="PIRSF" id="PIRSF001134">
    <property type="entry name" value="Streptogrisin"/>
    <property type="match status" value="1"/>
</dbReference>
<keyword evidence="7 9" id="KW-1015">Disulfide bond</keyword>
<evidence type="ECO:0000256" key="7">
    <source>
        <dbReference type="ARBA" id="ARBA00023157"/>
    </source>
</evidence>
<evidence type="ECO:0000256" key="4">
    <source>
        <dbReference type="ARBA" id="ARBA00022801"/>
    </source>
</evidence>
<dbReference type="Gene3D" id="3.30.300.50">
    <property type="match status" value="1"/>
</dbReference>
<protein>
    <submittedName>
        <fullName evidence="13">S1 family peptidase</fullName>
    </submittedName>
</protein>
<evidence type="ECO:0000256" key="8">
    <source>
        <dbReference type="PIRSR" id="PIRSR001134-1"/>
    </source>
</evidence>
<feature type="disulfide bond" evidence="9">
    <location>
        <begin position="176"/>
        <end position="197"/>
    </location>
</feature>
<feature type="active site" description="Charge relay system" evidence="8">
    <location>
        <position position="196"/>
    </location>
</feature>
<keyword evidence="2" id="KW-0645">Protease</keyword>
<sequence length="350" mass="34657">MAAAAGIVALAAGTFAVAQANATPTAPDEVIPNVLTSLQAGELAAHLTGQLDDAVAGSYYDAEAGTLVVNVVDESARAAVEDSGAAARMVRYSLGELADVRSEVSEFAVPGTAWTVDPVSNTVRVTVDETVRGDALAVVENSVAALGDAATFATVAGEFEPFVTGGDAIFSSGARCSLGFNVTTSAGTPGFLTAGHCGEVGSTWSDAAGGATIGTMSQSVFPGSDFALVDYEGQVDSPSEVNLYDGTAQEITGAAEAVVGQEVRRSGSTTGLHDGVVTAVDVSVSYPQGVVEGTIQTTVCAEPGDSGGALFAGSEAVGLTSGGSGDCTSGGTTFFYPVTDALAEVGASLP</sequence>
<dbReference type="InterPro" id="IPR043504">
    <property type="entry name" value="Peptidase_S1_PA_chymotrypsin"/>
</dbReference>
<evidence type="ECO:0000313" key="14">
    <source>
        <dbReference type="Proteomes" id="UP000295345"/>
    </source>
</evidence>
<evidence type="ECO:0000256" key="5">
    <source>
        <dbReference type="ARBA" id="ARBA00022825"/>
    </source>
</evidence>
<feature type="domain" description="Peptidase S1" evidence="11">
    <location>
        <begin position="191"/>
        <end position="341"/>
    </location>
</feature>
<dbReference type="GO" id="GO:0004252">
    <property type="term" value="F:serine-type endopeptidase activity"/>
    <property type="evidence" value="ECO:0007669"/>
    <property type="project" value="InterPro"/>
</dbReference>
<feature type="signal peptide" evidence="10">
    <location>
        <begin position="1"/>
        <end position="20"/>
    </location>
</feature>
<dbReference type="Gene3D" id="2.40.10.10">
    <property type="entry name" value="Trypsin-like serine proteases"/>
    <property type="match status" value="2"/>
</dbReference>
<dbReference type="OrthoDB" id="8781117at2"/>
<gene>
    <name evidence="13" type="ORF">E1283_35965</name>
</gene>
<dbReference type="EMBL" id="SMKI01000793">
    <property type="protein sequence ID" value="TDC60599.1"/>
    <property type="molecule type" value="Genomic_DNA"/>
</dbReference>
<evidence type="ECO:0000259" key="11">
    <source>
        <dbReference type="Pfam" id="PF00089"/>
    </source>
</evidence>
<dbReference type="CDD" id="cd21112">
    <property type="entry name" value="alphaLP-like"/>
    <property type="match status" value="1"/>
</dbReference>
<keyword evidence="6" id="KW-0865">Zymogen</keyword>
<comment type="caution">
    <text evidence="13">The sequence shown here is derived from an EMBL/GenBank/DDBJ whole genome shotgun (WGS) entry which is preliminary data.</text>
</comment>
<feature type="disulfide bond" evidence="9">
    <location>
        <begin position="300"/>
        <end position="327"/>
    </location>
</feature>
<reference evidence="13 14" key="1">
    <citation type="submission" date="2019-03" db="EMBL/GenBank/DDBJ databases">
        <title>Draft genome sequences of novel Actinobacteria.</title>
        <authorList>
            <person name="Sahin N."/>
            <person name="Ay H."/>
            <person name="Saygin H."/>
        </authorList>
    </citation>
    <scope>NUCLEOTIDE SEQUENCE [LARGE SCALE GENOMIC DNA]</scope>
    <source>
        <strain evidence="13 14">DSM 41900</strain>
    </source>
</reference>
<evidence type="ECO:0000256" key="1">
    <source>
        <dbReference type="ARBA" id="ARBA00007664"/>
    </source>
</evidence>
<evidence type="ECO:0000313" key="13">
    <source>
        <dbReference type="EMBL" id="TDC60599.1"/>
    </source>
</evidence>
<proteinExistence type="inferred from homology"/>
<evidence type="ECO:0000256" key="9">
    <source>
        <dbReference type="PIRSR" id="PIRSR001134-2"/>
    </source>
</evidence>
<feature type="chain" id="PRO_5020758732" evidence="10">
    <location>
        <begin position="21"/>
        <end position="350"/>
    </location>
</feature>
<dbReference type="GO" id="GO:0006508">
    <property type="term" value="P:proteolysis"/>
    <property type="evidence" value="ECO:0007669"/>
    <property type="project" value="UniProtKB-KW"/>
</dbReference>